<dbReference type="EMBL" id="AJWK01010640">
    <property type="status" value="NOT_ANNOTATED_CDS"/>
    <property type="molecule type" value="Genomic_DNA"/>
</dbReference>
<comment type="subcellular location">
    <subcellularLocation>
        <location evidence="1">Cytoplasm</location>
    </subcellularLocation>
</comment>
<name>A0A1B0CG17_LUTLO</name>
<dbReference type="VEuPathDB" id="VectorBase:LLOJ003318"/>
<protein>
    <recommendedName>
        <fullName evidence="5">Cytohesin Ubiquitin Protein Inducing domain-containing protein</fullName>
    </recommendedName>
</protein>
<dbReference type="InterPro" id="IPR021774">
    <property type="entry name" value="CUPID"/>
</dbReference>
<accession>A0A1B0CG17</accession>
<sequence length="464" mass="51739">MAQNSVASPPMSPLSSHSPGPSPSTSTAAPLSPNQQKLQVLKQKKAELEKKLSEKNSLLQEICRKEAQLVGIYPVAGDGVLPTSSTLPRKVGTSFKLSEILLNSKEDDVNNLLLQKQLQQQICKASQKLMSDTTQPKSVRRAHKANYEAAHQKLLSINHTLALIKRRQYQQHTEESPAMRRNSVGSANTRPKTASINSDSSGNINGSEGALNEPSAAYQHLHHSPTKSVASFPGAGIHGNRKHSNTMQFYPTFQGHVVPDPHDFYYNNHHIKHRSAILLQQQQQQQQQQNHHLFYPPEEPQIYLQPPDLYCDQFVEPARPPATSYHTVAAAQSDLDGGAFGVNTVAGLGGYWALNENNERVWCSMERFSSLDRNKQQTRVPRIHQNVTPTKSMSLGNFDFLTKHDGDSISLSSLSSEKKQQLREKVWCETSLDSVVVKPKTHSRPVPPIPCEEHPKENIYQNTQ</sequence>
<keyword evidence="3" id="KW-0175">Coiled coil</keyword>
<feature type="compositionally biased region" description="Polar residues" evidence="4">
    <location>
        <begin position="183"/>
        <end position="194"/>
    </location>
</feature>
<dbReference type="AlphaFoldDB" id="A0A1B0CG17"/>
<dbReference type="GO" id="GO:0005737">
    <property type="term" value="C:cytoplasm"/>
    <property type="evidence" value="ECO:0007669"/>
    <property type="project" value="UniProtKB-SubCell"/>
</dbReference>
<dbReference type="PANTHER" id="PTHR46079">
    <property type="entry name" value="FERM DOMAIN-CONTAINING PROTEIN 4"/>
    <property type="match status" value="1"/>
</dbReference>
<dbReference type="InterPro" id="IPR047176">
    <property type="entry name" value="FRMD4A/B"/>
</dbReference>
<dbReference type="Proteomes" id="UP000092461">
    <property type="component" value="Unassembled WGS sequence"/>
</dbReference>
<dbReference type="PANTHER" id="PTHR46079:SF2">
    <property type="entry name" value="FERM DOMAIN-CONTAINING PROTEIN"/>
    <property type="match status" value="1"/>
</dbReference>
<dbReference type="VEuPathDB" id="VectorBase:LLONM1_002195"/>
<evidence type="ECO:0000256" key="3">
    <source>
        <dbReference type="ARBA" id="ARBA00023054"/>
    </source>
</evidence>
<evidence type="ECO:0000259" key="5">
    <source>
        <dbReference type="Pfam" id="PF11819"/>
    </source>
</evidence>
<evidence type="ECO:0000256" key="1">
    <source>
        <dbReference type="ARBA" id="ARBA00004496"/>
    </source>
</evidence>
<evidence type="ECO:0000313" key="7">
    <source>
        <dbReference type="Proteomes" id="UP000092461"/>
    </source>
</evidence>
<evidence type="ECO:0000256" key="4">
    <source>
        <dbReference type="SAM" id="MobiDB-lite"/>
    </source>
</evidence>
<dbReference type="EnsemblMetazoa" id="LLOJ003318-RA">
    <property type="protein sequence ID" value="LLOJ003318-PA"/>
    <property type="gene ID" value="LLOJ003318"/>
</dbReference>
<evidence type="ECO:0000313" key="6">
    <source>
        <dbReference type="EnsemblMetazoa" id="LLOJ003318-PA"/>
    </source>
</evidence>
<feature type="region of interest" description="Disordered" evidence="4">
    <location>
        <begin position="1"/>
        <end position="39"/>
    </location>
</feature>
<feature type="domain" description="Cytohesin Ubiquitin Protein Inducing" evidence="5">
    <location>
        <begin position="22"/>
        <end position="133"/>
    </location>
</feature>
<organism evidence="6 7">
    <name type="scientific">Lutzomyia longipalpis</name>
    <name type="common">Sand fly</name>
    <dbReference type="NCBI Taxonomy" id="7200"/>
    <lineage>
        <taxon>Eukaryota</taxon>
        <taxon>Metazoa</taxon>
        <taxon>Ecdysozoa</taxon>
        <taxon>Arthropoda</taxon>
        <taxon>Hexapoda</taxon>
        <taxon>Insecta</taxon>
        <taxon>Pterygota</taxon>
        <taxon>Neoptera</taxon>
        <taxon>Endopterygota</taxon>
        <taxon>Diptera</taxon>
        <taxon>Nematocera</taxon>
        <taxon>Psychodoidea</taxon>
        <taxon>Psychodidae</taxon>
        <taxon>Lutzomyia</taxon>
        <taxon>Lutzomyia</taxon>
    </lineage>
</organism>
<reference evidence="6" key="1">
    <citation type="submission" date="2020-05" db="UniProtKB">
        <authorList>
            <consortium name="EnsemblMetazoa"/>
        </authorList>
    </citation>
    <scope>IDENTIFICATION</scope>
    <source>
        <strain evidence="6">Jacobina</strain>
    </source>
</reference>
<keyword evidence="2" id="KW-0963">Cytoplasm</keyword>
<dbReference type="GO" id="GO:0090162">
    <property type="term" value="P:establishment of epithelial cell polarity"/>
    <property type="evidence" value="ECO:0007669"/>
    <property type="project" value="InterPro"/>
</dbReference>
<proteinExistence type="predicted"/>
<feature type="region of interest" description="Disordered" evidence="4">
    <location>
        <begin position="438"/>
        <end position="464"/>
    </location>
</feature>
<evidence type="ECO:0000256" key="2">
    <source>
        <dbReference type="ARBA" id="ARBA00022490"/>
    </source>
</evidence>
<feature type="compositionally biased region" description="Low complexity" evidence="4">
    <location>
        <begin position="195"/>
        <end position="207"/>
    </location>
</feature>
<dbReference type="Pfam" id="PF11819">
    <property type="entry name" value="CUPID"/>
    <property type="match status" value="1"/>
</dbReference>
<feature type="compositionally biased region" description="Low complexity" evidence="4">
    <location>
        <begin position="13"/>
        <end position="39"/>
    </location>
</feature>
<feature type="region of interest" description="Disordered" evidence="4">
    <location>
        <begin position="167"/>
        <end position="240"/>
    </location>
</feature>
<keyword evidence="7" id="KW-1185">Reference proteome</keyword>